<evidence type="ECO:0000256" key="2">
    <source>
        <dbReference type="ARBA" id="ARBA00023002"/>
    </source>
</evidence>
<dbReference type="Pfam" id="PF02525">
    <property type="entry name" value="Flavodoxin_2"/>
    <property type="match status" value="1"/>
</dbReference>
<dbReference type="PANTHER" id="PTHR10204">
    <property type="entry name" value="NAD P H OXIDOREDUCTASE-RELATED"/>
    <property type="match status" value="1"/>
</dbReference>
<dbReference type="EMBL" id="CP121195">
    <property type="protein sequence ID" value="XBH14012.1"/>
    <property type="molecule type" value="Genomic_DNA"/>
</dbReference>
<organism evidence="4">
    <name type="scientific">Edaphobacter paludis</name>
    <dbReference type="NCBI Taxonomy" id="3035702"/>
    <lineage>
        <taxon>Bacteria</taxon>
        <taxon>Pseudomonadati</taxon>
        <taxon>Acidobacteriota</taxon>
        <taxon>Terriglobia</taxon>
        <taxon>Terriglobales</taxon>
        <taxon>Acidobacteriaceae</taxon>
        <taxon>Edaphobacter</taxon>
    </lineage>
</organism>
<sequence>MARIVVIVGHARTGTFCEALGESYARGARAGGHAVKLFVTSRMKFDPILHEGFERVQPLEPDIKAAHDAMMEADHLVLIFPLWLGTQPAILNGFLERVLQPDLVESSKKGKFLKLLKGKSARVIITMGMPGVVYRWWFGAHALKILRNILRFMGVSPIRSIIYGNVEGVGAEGRRRWLARVEELGRRGV</sequence>
<evidence type="ECO:0000259" key="3">
    <source>
        <dbReference type="Pfam" id="PF02525"/>
    </source>
</evidence>
<gene>
    <name evidence="4" type="ORF">P4G45_02320</name>
    <name evidence="5" type="ORF">P8936_02290</name>
</gene>
<feature type="domain" description="Flavodoxin-like fold" evidence="3">
    <location>
        <begin position="3"/>
        <end position="170"/>
    </location>
</feature>
<accession>A0AAU7DA58</accession>
<name>A0AAU7CYK7_9BACT</name>
<dbReference type="KEGG" id="epl:P4G45_02320"/>
<dbReference type="InterPro" id="IPR051545">
    <property type="entry name" value="NAD(P)H_dehydrogenase_qn"/>
</dbReference>
<evidence type="ECO:0000313" key="5">
    <source>
        <dbReference type="EMBL" id="XBH14012.1"/>
    </source>
</evidence>
<reference evidence="4" key="1">
    <citation type="submission" date="2023-03" db="EMBL/GenBank/DDBJ databases">
        <title>Edaphobacter sp.</title>
        <authorList>
            <person name="Huber K.J."/>
            <person name="Papendorf J."/>
            <person name="Pilke C."/>
            <person name="Bunk B."/>
            <person name="Sproeer C."/>
            <person name="Pester M."/>
        </authorList>
    </citation>
    <scope>NUCLEOTIDE SEQUENCE</scope>
    <source>
        <strain evidence="4">DSM 109919</strain>
        <strain evidence="5">DSM 109920</strain>
    </source>
</reference>
<evidence type="ECO:0000256" key="1">
    <source>
        <dbReference type="ARBA" id="ARBA00006252"/>
    </source>
</evidence>
<keyword evidence="2" id="KW-0560">Oxidoreductase</keyword>
<dbReference type="InterPro" id="IPR003680">
    <property type="entry name" value="Flavodoxin_fold"/>
</dbReference>
<dbReference type="RefSeq" id="WP_348268089.1">
    <property type="nucleotide sequence ID" value="NZ_CP121194.1"/>
</dbReference>
<evidence type="ECO:0000313" key="4">
    <source>
        <dbReference type="EMBL" id="XBH10583.1"/>
    </source>
</evidence>
<dbReference type="PANTHER" id="PTHR10204:SF34">
    <property type="entry name" value="NAD(P)H DEHYDROGENASE [QUINONE] 1 ISOFORM 1"/>
    <property type="match status" value="1"/>
</dbReference>
<dbReference type="SUPFAM" id="SSF52218">
    <property type="entry name" value="Flavoproteins"/>
    <property type="match status" value="1"/>
</dbReference>
<dbReference type="EMBL" id="CP121194">
    <property type="protein sequence ID" value="XBH10583.1"/>
    <property type="molecule type" value="Genomic_DNA"/>
</dbReference>
<dbReference type="GO" id="GO:0005829">
    <property type="term" value="C:cytosol"/>
    <property type="evidence" value="ECO:0007669"/>
    <property type="project" value="TreeGrafter"/>
</dbReference>
<dbReference type="InterPro" id="IPR029039">
    <property type="entry name" value="Flavoprotein-like_sf"/>
</dbReference>
<accession>A0AAU7CYK7</accession>
<proteinExistence type="inferred from homology"/>
<dbReference type="GO" id="GO:0003955">
    <property type="term" value="F:NAD(P)H dehydrogenase (quinone) activity"/>
    <property type="evidence" value="ECO:0007669"/>
    <property type="project" value="TreeGrafter"/>
</dbReference>
<dbReference type="AlphaFoldDB" id="A0AAU7CYK7"/>
<comment type="similarity">
    <text evidence="1">Belongs to the NAD(P)H dehydrogenase (quinone) family.</text>
</comment>
<protein>
    <submittedName>
        <fullName evidence="4">NAD(P)H-dependent oxidoreductase</fullName>
    </submittedName>
</protein>
<dbReference type="Gene3D" id="3.40.50.360">
    <property type="match status" value="1"/>
</dbReference>